<feature type="domain" description="SLH" evidence="2">
    <location>
        <begin position="2417"/>
        <end position="2476"/>
    </location>
</feature>
<gene>
    <name evidence="3" type="ORF">Ami3637_16985</name>
</gene>
<dbReference type="Pfam" id="PF00395">
    <property type="entry name" value="SLH"/>
    <property type="match status" value="3"/>
</dbReference>
<proteinExistence type="predicted"/>
<dbReference type="KEGG" id="amic:Ami3637_16985"/>
<protein>
    <submittedName>
        <fullName evidence="3">DUF4430 domain-containing protein</fullName>
    </submittedName>
</protein>
<name>A0A6P1ML20_9FIRM</name>
<feature type="domain" description="SLH" evidence="2">
    <location>
        <begin position="2353"/>
        <end position="2416"/>
    </location>
</feature>
<dbReference type="InterPro" id="IPR001119">
    <property type="entry name" value="SLH_dom"/>
</dbReference>
<accession>A0A6P1ML20</accession>
<feature type="domain" description="SLH" evidence="2">
    <location>
        <begin position="2480"/>
        <end position="2536"/>
    </location>
</feature>
<dbReference type="Gene3D" id="2.160.20.110">
    <property type="match status" value="1"/>
</dbReference>
<dbReference type="Pfam" id="PF20578">
    <property type="entry name" value="aBig_2"/>
    <property type="match status" value="3"/>
</dbReference>
<evidence type="ECO:0000313" key="4">
    <source>
        <dbReference type="Proteomes" id="UP000463883"/>
    </source>
</evidence>
<sequence length="2536" mass="275471">MNKVKKALVIILTIAITFTGFCIPEAGNLNVYADEVTAGSSGNNSKPSAGDGSKENPYVIKNADELSWFSEEANKTLTLCAVLGEDINMGGESRPWKPIGTGLDSQKPYTGVFDGKGHTVSGIYINCEGKYLGFFGNLGSGSTVKNLTVKGRITNSATGATYTGGIAGCANGGSQIVNCANYADVSVKGGTTVGGLVGGTEGNSNSNIKILGSLNSGSVSGKRMAGGIIGVAKFVDVSYCYNNGDISTSSSYVGGILGSTSSSSKSNLQKSYNIGNVSGTTNVGALAGDSSGIVSNVSNCYWLEGSAEKGFGGTASVSGTNAVKAAADMKTADFVTLINGENSPQESKFIAVEGEYPVHQWQQPEMSDEDAVAAAADALTMDTSNPVKINLTLPSTGINGTAISWKSGNEAVVSHEGVINPPDADTKVTLTATVSKNGIQKTKDFVFTVAAGSESQDKETIDKAIQILSNNMIPKNGTDTNFITFVNKTLEKNNITGVTVQLINTGTPARADVGSIGTNGDITYFYQDPSTLGYSTAFVFINDIKMTLSKGNVSKEITVKARLDWDESKVKDWLNKAVLDTIGWESIKETNSDQQAVTDSLSLPVRKRDTKDNLLANLTWSSSDTGVIQIAKGEIGGNLPVVATVKRQAEDREVVLTLSAESTKALGITSTKTITLKVKGDGKSLSEQGKMQAMLDKHYTEGCLTLVSTGEKVTGPVRGDVMILKHSRDWFDTESGLEFDSKITDPNSESSTRRNYDFTATISDSKYADSGYPRINVYRPLPGQSPATVNVTVTMTKVDDKSISASKKLTFQIDPWEQKELDKAIADATELMDKAKADFATALLNGTKNTADNITENLAPFRNVTLNEGKPVFSNNISTSGIHLIADQYPGYDPMMVYSGGYRTFKSSQENTISNELLQLIGKVPEDKQITITAWLTHSELGKYWGKYGAAKNAASEDKEAYKAFKNFYKNEVNATYTVKGTGGEPDPYGTSAHINFAFSYNGDFEVQPAPMKVEAGYAAKFGIGSPSTNPTVLDAVVMAHKQKYGDAFTSATAQKYMDGVLTKLFQHDGTNIFFGHYINGVYSADYANSAKLKDNDVVHVFCYKDNNGDPVANFYKDGNFVSDITTTDGSLTLNLMKAKGYKETKATPAYDVQVGVMDKDGKLSGDNIVAMVKSNADGSFTLRFVENGTFFIMSDHTCADKDMQPAWCRVTVSGAMTEAEMRELVEQDKNALAIDGLNTDGTTSTEMLGLASQGASGKTLVKWESDTPSVITDKGQIIRDSQNHTVKLKAVIFCGRVSESKEFAINVSALTNDESAKSVNEAKAKLTTEALTPVEYDGLDLESKMYLINSNELDTNLITKAVAIIDNPEIKVTLESSSNSAVDADGKITYGNIEVTGQVVFKLTVGDQTQNHTVDVKVPAHMKNKKEYMEEVAKGLTFETIKGENDTKDDIKSELLLPNELDMDKGDYEWCEILAEWTSDHPEIIRIPSKTIKNEETDNQYYKTEVIRPEVKSYVNLTPILSYSIAYEETGVFPPGPMPENMTLEPITVQVNPLSSDEKQAVEGMLKTALDTIVKNKITTYKNGTNSGLQADLHEVTDDLQLYDFSTDRLYKNSGICVTWSSSNSAITINGLSAKVSRPTGTQNAVGQLKVTLSKDNISVSKDFDVTVLADSDSKSKAEILAFMNAITADYAAKDASWWGRLDSGKFWNAVGMEAYKNYQPDTRNILSKEAKQAFVNKMIAMSVKGDSEAVKNANIQANSINGLSAMSYNPTELWTVNHTKFSAVDKLKTINIDSMNNDQKKAYRTIAPYVLAAFRQGDYSTEQQENAHIKFLIEQLNLDANWNIGIDYPAMMMQGLTPYYDRTDVKKALDAAVEKLSAKQGDNGSYENSNSDAMVIITLAQMGINPANDSRFIKNEKSLLDGLLLYKTKDNKGFSHTQDKDYNDLSTSQGLLGLISALNVMDTGKAYNVYDFSKTAKTAASANGTIAGEPEEPEIKPEDGKEITVSFAMKSDKGTWIPTTSVTLKKDAKVYHAFVKVLNDAGFTYVGANRNYVSSITNKEGKTLAEFTNGPDSGWLYKVNEKVPNVGLKDYTLANGDKLVWYYTNDWTKDPGAIEAMGGSKSIKVTEEKKGTSVGRVEAETKTDKNGTAAATISDKDISSAIKDMLKKAAESKTNLVKKVSIEVKADAKATKVETTIPKVSVTELNKNVDAVMVNTPLANISMDRETLKKIAENIKGDIKVSAEKADLQKSIMQDEKLSKDIKDRMEQKIGNRPVFDFTMHSGNDKISQFAGKITISIPYKLQANEKPEGIVVYYINKEGTMEKLSDAKYNNGNVEFTTSHFSYYAVGYEEPLKFADVKAGAWYNEAVDYVVKNNLMNGVSATSFKPDDNTTRAMLATIIYNAEGKQTAKGESLFTDVKKDAWYGSSVIWTSEKEIVKGMNQNQFMPTGNVTREQVAVMLYNYAKFKKLNTEVNKAAIEKMTDSENVSSWAKEAVTWTLDKKIMKGKGNNVLDPKGNATRAEIAQMIKNFIEVK</sequence>
<dbReference type="EMBL" id="CP047591">
    <property type="protein sequence ID" value="QHI73853.1"/>
    <property type="molecule type" value="Genomic_DNA"/>
</dbReference>
<dbReference type="PROSITE" id="PS51272">
    <property type="entry name" value="SLH"/>
    <property type="match status" value="3"/>
</dbReference>
<dbReference type="Gene3D" id="1.50.10.20">
    <property type="match status" value="1"/>
</dbReference>
<evidence type="ECO:0000313" key="3">
    <source>
        <dbReference type="EMBL" id="QHI73853.1"/>
    </source>
</evidence>
<organism evidence="3 4">
    <name type="scientific">Aminipila terrae</name>
    <dbReference type="NCBI Taxonomy" id="2697030"/>
    <lineage>
        <taxon>Bacteria</taxon>
        <taxon>Bacillati</taxon>
        <taxon>Bacillota</taxon>
        <taxon>Clostridia</taxon>
        <taxon>Peptostreptococcales</taxon>
        <taxon>Anaerovoracaceae</taxon>
        <taxon>Aminipila</taxon>
    </lineage>
</organism>
<dbReference type="InterPro" id="IPR027954">
    <property type="entry name" value="Transcobalamin-like_C"/>
</dbReference>
<keyword evidence="4" id="KW-1185">Reference proteome</keyword>
<dbReference type="InterPro" id="IPR046780">
    <property type="entry name" value="aBig_2"/>
</dbReference>
<dbReference type="Gene3D" id="2.170.130.30">
    <property type="match status" value="1"/>
</dbReference>
<dbReference type="Proteomes" id="UP000463883">
    <property type="component" value="Chromosome"/>
</dbReference>
<evidence type="ECO:0000256" key="1">
    <source>
        <dbReference type="ARBA" id="ARBA00022737"/>
    </source>
</evidence>
<dbReference type="Pfam" id="PF14478">
    <property type="entry name" value="DUF4430"/>
    <property type="match status" value="1"/>
</dbReference>
<reference evidence="3 4" key="1">
    <citation type="submission" date="2020-01" db="EMBL/GenBank/DDBJ databases">
        <title>Genomic analysis of Aminipila sp. CBA3637.</title>
        <authorList>
            <person name="Kim Y.B."/>
            <person name="Roh S.W."/>
        </authorList>
    </citation>
    <scope>NUCLEOTIDE SEQUENCE [LARGE SCALE GENOMIC DNA]</scope>
    <source>
        <strain evidence="3 4">CBA3637</strain>
    </source>
</reference>
<dbReference type="RefSeq" id="WP_162363614.1">
    <property type="nucleotide sequence ID" value="NZ_CP047591.1"/>
</dbReference>
<keyword evidence="1" id="KW-0677">Repeat</keyword>
<evidence type="ECO:0000259" key="2">
    <source>
        <dbReference type="PROSITE" id="PS51272"/>
    </source>
</evidence>